<reference evidence="1 2" key="1">
    <citation type="submission" date="2014-06" db="EMBL/GenBank/DDBJ databases">
        <title>Whole Genome Sequences of Three Symbiotic Endozoicomonas Bacteria.</title>
        <authorList>
            <person name="Neave M.J."/>
            <person name="Apprill A."/>
            <person name="Voolstra C.R."/>
        </authorList>
    </citation>
    <scope>NUCLEOTIDE SEQUENCE [LARGE SCALE GENOMIC DNA]</scope>
    <source>
        <strain evidence="1 2">DSM 25634</strain>
    </source>
</reference>
<organism evidence="1 2">
    <name type="scientific">Endozoicomonas numazuensis</name>
    <dbReference type="NCBI Taxonomy" id="1137799"/>
    <lineage>
        <taxon>Bacteria</taxon>
        <taxon>Pseudomonadati</taxon>
        <taxon>Pseudomonadota</taxon>
        <taxon>Gammaproteobacteria</taxon>
        <taxon>Oceanospirillales</taxon>
        <taxon>Endozoicomonadaceae</taxon>
        <taxon>Endozoicomonas</taxon>
    </lineage>
</organism>
<dbReference type="SUPFAM" id="SSF52540">
    <property type="entry name" value="P-loop containing nucleoside triphosphate hydrolases"/>
    <property type="match status" value="1"/>
</dbReference>
<dbReference type="EMBL" id="JOKH01000001">
    <property type="protein sequence ID" value="KEQ18792.1"/>
    <property type="molecule type" value="Genomic_DNA"/>
</dbReference>
<proteinExistence type="predicted"/>
<dbReference type="InterPro" id="IPR027417">
    <property type="entry name" value="P-loop_NTPase"/>
</dbReference>
<dbReference type="OrthoDB" id="8913805at2"/>
<dbReference type="Proteomes" id="UP000028073">
    <property type="component" value="Unassembled WGS sequence"/>
</dbReference>
<protein>
    <recommendedName>
        <fullName evidence="3">Kinase</fullName>
    </recommendedName>
</protein>
<name>A0A081NK19_9GAMM</name>
<dbReference type="Gene3D" id="3.40.50.300">
    <property type="entry name" value="P-loop containing nucleotide triphosphate hydrolases"/>
    <property type="match status" value="1"/>
</dbReference>
<gene>
    <name evidence="1" type="ORF">GZ78_01515</name>
</gene>
<evidence type="ECO:0000313" key="2">
    <source>
        <dbReference type="Proteomes" id="UP000028073"/>
    </source>
</evidence>
<dbReference type="STRING" id="1137799.GZ78_01515"/>
<sequence>MQKDRHKLAHINPDHYLQTEQGRFWTPERSQKAWEQAYSDFEKVLSDQNGNAIVYIVFGVQGGGKTTWINRHKPHLPCVYFDAALPARKHRIRALSVARLHAEYIVAVWIKTPLEHALNHNSQRQVDEMVPEHALRSVYEQLDPPTLSEGFDKIMIIEPGDFPVAQSKDAL</sequence>
<evidence type="ECO:0008006" key="3">
    <source>
        <dbReference type="Google" id="ProtNLM"/>
    </source>
</evidence>
<keyword evidence="2" id="KW-1185">Reference proteome</keyword>
<dbReference type="eggNOG" id="COG3265">
    <property type="taxonomic scope" value="Bacteria"/>
</dbReference>
<dbReference type="RefSeq" id="WP_034832163.1">
    <property type="nucleotide sequence ID" value="NZ_JOKH01000001.1"/>
</dbReference>
<comment type="caution">
    <text evidence="1">The sequence shown here is derived from an EMBL/GenBank/DDBJ whole genome shotgun (WGS) entry which is preliminary data.</text>
</comment>
<dbReference type="AlphaFoldDB" id="A0A081NK19"/>
<evidence type="ECO:0000313" key="1">
    <source>
        <dbReference type="EMBL" id="KEQ18792.1"/>
    </source>
</evidence>
<accession>A0A081NK19</accession>